<sequence>MSKKDVAELILKIYDRTYNTTRQRIGEILMEDYKKSGLIKYFLEMNNSDDTSSYIDANPVPPVGPKIKWTNIS</sequence>
<reference evidence="1" key="1">
    <citation type="submission" date="2018-05" db="EMBL/GenBank/DDBJ databases">
        <authorList>
            <person name="Lanie J.A."/>
            <person name="Ng W.-L."/>
            <person name="Kazmierczak K.M."/>
            <person name="Andrzejewski T.M."/>
            <person name="Davidsen T.M."/>
            <person name="Wayne K.J."/>
            <person name="Tettelin H."/>
            <person name="Glass J.I."/>
            <person name="Rusch D."/>
            <person name="Podicherti R."/>
            <person name="Tsui H.-C.T."/>
            <person name="Winkler M.E."/>
        </authorList>
    </citation>
    <scope>NUCLEOTIDE SEQUENCE</scope>
</reference>
<proteinExistence type="predicted"/>
<name>A0A382X7C3_9ZZZZ</name>
<accession>A0A382X7C3</accession>
<protein>
    <submittedName>
        <fullName evidence="1">Uncharacterized protein</fullName>
    </submittedName>
</protein>
<evidence type="ECO:0000313" key="1">
    <source>
        <dbReference type="EMBL" id="SVD66248.1"/>
    </source>
</evidence>
<dbReference type="EMBL" id="UINC01165066">
    <property type="protein sequence ID" value="SVD66248.1"/>
    <property type="molecule type" value="Genomic_DNA"/>
</dbReference>
<dbReference type="AlphaFoldDB" id="A0A382X7C3"/>
<organism evidence="1">
    <name type="scientific">marine metagenome</name>
    <dbReference type="NCBI Taxonomy" id="408172"/>
    <lineage>
        <taxon>unclassified sequences</taxon>
        <taxon>metagenomes</taxon>
        <taxon>ecological metagenomes</taxon>
    </lineage>
</organism>
<gene>
    <name evidence="1" type="ORF">METZ01_LOCUS419102</name>
</gene>